<dbReference type="AlphaFoldDB" id="D0MW69"/>
<dbReference type="Gene3D" id="1.10.443.10">
    <property type="entry name" value="Intergrase catalytic core"/>
    <property type="match status" value="1"/>
</dbReference>
<dbReference type="OrthoDB" id="123132at2759"/>
<feature type="compositionally biased region" description="Polar residues" evidence="2">
    <location>
        <begin position="298"/>
        <end position="308"/>
    </location>
</feature>
<dbReference type="InterPro" id="IPR013762">
    <property type="entry name" value="Integrase-like_cat_sf"/>
</dbReference>
<dbReference type="GO" id="GO:0006310">
    <property type="term" value="P:DNA recombination"/>
    <property type="evidence" value="ECO:0007669"/>
    <property type="project" value="UniProtKB-KW"/>
</dbReference>
<dbReference type="RefSeq" id="XP_002907318.1">
    <property type="nucleotide sequence ID" value="XM_002907272.1"/>
</dbReference>
<evidence type="ECO:0000313" key="3">
    <source>
        <dbReference type="EMBL" id="EEY63882.1"/>
    </source>
</evidence>
<feature type="region of interest" description="Disordered" evidence="2">
    <location>
        <begin position="287"/>
        <end position="315"/>
    </location>
</feature>
<reference evidence="4" key="1">
    <citation type="journal article" date="2009" name="Nature">
        <title>Genome sequence and analysis of the Irish potato famine pathogen Phytophthora infestans.</title>
        <authorList>
            <consortium name="The Broad Institute Genome Sequencing Platform"/>
            <person name="Haas B.J."/>
            <person name="Kamoun S."/>
            <person name="Zody M.C."/>
            <person name="Jiang R.H."/>
            <person name="Handsaker R.E."/>
            <person name="Cano L.M."/>
            <person name="Grabherr M."/>
            <person name="Kodira C.D."/>
            <person name="Raffaele S."/>
            <person name="Torto-Alalibo T."/>
            <person name="Bozkurt T.O."/>
            <person name="Ah-Fong A.M."/>
            <person name="Alvarado L."/>
            <person name="Anderson V.L."/>
            <person name="Armstrong M.R."/>
            <person name="Avrova A."/>
            <person name="Baxter L."/>
            <person name="Beynon J."/>
            <person name="Boevink P.C."/>
            <person name="Bollmann S.R."/>
            <person name="Bos J.I."/>
            <person name="Bulone V."/>
            <person name="Cai G."/>
            <person name="Cakir C."/>
            <person name="Carrington J.C."/>
            <person name="Chawner M."/>
            <person name="Conti L."/>
            <person name="Costanzo S."/>
            <person name="Ewan R."/>
            <person name="Fahlgren N."/>
            <person name="Fischbach M.A."/>
            <person name="Fugelstad J."/>
            <person name="Gilroy E.M."/>
            <person name="Gnerre S."/>
            <person name="Green P.J."/>
            <person name="Grenville-Briggs L.J."/>
            <person name="Griffith J."/>
            <person name="Grunwald N.J."/>
            <person name="Horn K."/>
            <person name="Horner N.R."/>
            <person name="Hu C.H."/>
            <person name="Huitema E."/>
            <person name="Jeong D.H."/>
            <person name="Jones A.M."/>
            <person name="Jones J.D."/>
            <person name="Jones R.W."/>
            <person name="Karlsson E.K."/>
            <person name="Kunjeti S.G."/>
            <person name="Lamour K."/>
            <person name="Liu Z."/>
            <person name="Ma L."/>
            <person name="Maclean D."/>
            <person name="Chibucos M.C."/>
            <person name="McDonald H."/>
            <person name="McWalters J."/>
            <person name="Meijer H.J."/>
            <person name="Morgan W."/>
            <person name="Morris P.F."/>
            <person name="Munro C.A."/>
            <person name="O'Neill K."/>
            <person name="Ospina-Giraldo M."/>
            <person name="Pinzon A."/>
            <person name="Pritchard L."/>
            <person name="Ramsahoye B."/>
            <person name="Ren Q."/>
            <person name="Restrepo S."/>
            <person name="Roy S."/>
            <person name="Sadanandom A."/>
            <person name="Savidor A."/>
            <person name="Schornack S."/>
            <person name="Schwartz D.C."/>
            <person name="Schumann U.D."/>
            <person name="Schwessinger B."/>
            <person name="Seyer L."/>
            <person name="Sharpe T."/>
            <person name="Silvar C."/>
            <person name="Song J."/>
            <person name="Studholme D.J."/>
            <person name="Sykes S."/>
            <person name="Thines M."/>
            <person name="van de Vondervoort P.J."/>
            <person name="Phuntumart V."/>
            <person name="Wawra S."/>
            <person name="Weide R."/>
            <person name="Win J."/>
            <person name="Young C."/>
            <person name="Zhou S."/>
            <person name="Fry W."/>
            <person name="Meyers B.C."/>
            <person name="van West P."/>
            <person name="Ristaino J."/>
            <person name="Govers F."/>
            <person name="Birch P.R."/>
            <person name="Whisson S.C."/>
            <person name="Judelson H.S."/>
            <person name="Nusbaum C."/>
        </authorList>
    </citation>
    <scope>NUCLEOTIDE SEQUENCE [LARGE SCALE GENOMIC DNA]</scope>
    <source>
        <strain evidence="4">T30-4</strain>
    </source>
</reference>
<dbReference type="HOGENOM" id="CLU_884187_0_0_1"/>
<evidence type="ECO:0000256" key="1">
    <source>
        <dbReference type="ARBA" id="ARBA00023172"/>
    </source>
</evidence>
<sequence>MQTKRYKSILIEFMAFKAGHPFSTDTVFSKSDLLEVTPDVVCRWMNMRAFGEETPTEDAKPVNTKASTLEYAKKALSSFMPRRTVPWDPICNEGNPTRSESVYAVIKKDIFEGPDFHKLKPGNLGTHCLRKGAATYGSRSGLPKDYVNRRGRWRTRKSVVDVYIDNTQPYMDGVAAGALTGPLGPCCYVLKKGIHAVTEELLVKQVGPAIKEAMGEEVVKVLALPLLWASLVPDGSFDYDLLPSVLKQRIVRAYINAGENVAVNPVERVPLHVTGDGAQLRLVDIRDTPTDGNESEQTHGTQSNMSADSTRKDLS</sequence>
<dbReference type="GO" id="GO:0003677">
    <property type="term" value="F:DNA binding"/>
    <property type="evidence" value="ECO:0007669"/>
    <property type="project" value="InterPro"/>
</dbReference>
<protein>
    <submittedName>
        <fullName evidence="3">Uncharacterized protein</fullName>
    </submittedName>
</protein>
<organism evidence="3 4">
    <name type="scientific">Phytophthora infestans (strain T30-4)</name>
    <name type="common">Potato late blight agent</name>
    <dbReference type="NCBI Taxonomy" id="403677"/>
    <lineage>
        <taxon>Eukaryota</taxon>
        <taxon>Sar</taxon>
        <taxon>Stramenopiles</taxon>
        <taxon>Oomycota</taxon>
        <taxon>Peronosporomycetes</taxon>
        <taxon>Peronosporales</taxon>
        <taxon>Peronosporaceae</taxon>
        <taxon>Phytophthora</taxon>
    </lineage>
</organism>
<keyword evidence="4" id="KW-1185">Reference proteome</keyword>
<dbReference type="InParanoid" id="D0MW69"/>
<dbReference type="GeneID" id="9469839"/>
<accession>D0MW69</accession>
<dbReference type="Proteomes" id="UP000006643">
    <property type="component" value="Unassembled WGS sequence"/>
</dbReference>
<name>D0MW69_PHYIT</name>
<dbReference type="KEGG" id="pif:PITG_02381"/>
<keyword evidence="1" id="KW-0233">DNA recombination</keyword>
<evidence type="ECO:0000313" key="4">
    <source>
        <dbReference type="Proteomes" id="UP000006643"/>
    </source>
</evidence>
<dbReference type="VEuPathDB" id="FungiDB:PITG_02381"/>
<dbReference type="EMBL" id="DS028120">
    <property type="protein sequence ID" value="EEY63882.1"/>
    <property type="molecule type" value="Genomic_DNA"/>
</dbReference>
<dbReference type="GO" id="GO:0015074">
    <property type="term" value="P:DNA integration"/>
    <property type="evidence" value="ECO:0007669"/>
    <property type="project" value="InterPro"/>
</dbReference>
<dbReference type="InterPro" id="IPR011010">
    <property type="entry name" value="DNA_brk_join_enz"/>
</dbReference>
<dbReference type="SUPFAM" id="SSF56349">
    <property type="entry name" value="DNA breaking-rejoining enzymes"/>
    <property type="match status" value="1"/>
</dbReference>
<evidence type="ECO:0000256" key="2">
    <source>
        <dbReference type="SAM" id="MobiDB-lite"/>
    </source>
</evidence>
<proteinExistence type="predicted"/>
<gene>
    <name evidence="3" type="ORF">PITG_02381</name>
</gene>